<dbReference type="Proteomes" id="UP000320481">
    <property type="component" value="Unassembled WGS sequence"/>
</dbReference>
<feature type="compositionally biased region" description="Basic and acidic residues" evidence="1">
    <location>
        <begin position="63"/>
        <end position="75"/>
    </location>
</feature>
<dbReference type="InterPro" id="IPR024344">
    <property type="entry name" value="MDMPI_metal-binding"/>
</dbReference>
<keyword evidence="4" id="KW-0670">Pyruvate</keyword>
<dbReference type="GO" id="GO:0016853">
    <property type="term" value="F:isomerase activity"/>
    <property type="evidence" value="ECO:0007669"/>
    <property type="project" value="UniProtKB-KW"/>
</dbReference>
<accession>A0A5C6JRB9</accession>
<feature type="compositionally biased region" description="Pro residues" evidence="1">
    <location>
        <begin position="302"/>
        <end position="314"/>
    </location>
</feature>
<feature type="compositionally biased region" description="Pro residues" evidence="1">
    <location>
        <begin position="38"/>
        <end position="48"/>
    </location>
</feature>
<dbReference type="AlphaFoldDB" id="A0A5C6JRB9"/>
<sequence length="314" mass="33777">MPRPPQVPRDRPVQHKRTHRHHLHGISAGTSPRRYRPRAPPVPGPAPRIRPTSDVPGAAAGEQGRRRVVTDRRPMPADSPASLLPLLRTRVDRLLATAAVLSDEEVRAPSLLPGWTNAHVLTHLARSADSRHRLLAAARSGLDLPQYADEAQRAREIEEGAGRPAAVLVDDMETALRGFLAAAGDHPADAWEVPVRWLGGGLRPVRGAVGSMLREVEVHHTDLATGHGPDRWPALLVARELRTTVQRLRDDPAAPPMTLVAVEDRVPRVVGAGAGPRVTGPAAELLGWLTGRTDGGSLAVEPPGPLPTPPVWRS</sequence>
<name>A0A5C6JRB9_9ACTN</name>
<gene>
    <name evidence="4" type="ORF">FRZ03_18820</name>
</gene>
<feature type="region of interest" description="Disordered" evidence="1">
    <location>
        <begin position="1"/>
        <end position="81"/>
    </location>
</feature>
<feature type="region of interest" description="Disordered" evidence="1">
    <location>
        <begin position="294"/>
        <end position="314"/>
    </location>
</feature>
<dbReference type="SUPFAM" id="SSF55718">
    <property type="entry name" value="SCP-like"/>
    <property type="match status" value="1"/>
</dbReference>
<comment type="caution">
    <text evidence="4">The sequence shown here is derived from an EMBL/GenBank/DDBJ whole genome shotgun (WGS) entry which is preliminary data.</text>
</comment>
<reference evidence="4" key="1">
    <citation type="journal article" date="2019" name="Microbiol. Resour. Announc.">
        <title>Draft Genomic Sequences of Streptomyces misionensis and Streptomyces albidoflavus, bacteria applied for phytopathogen biocontrol.</title>
        <authorList>
            <person name="Pylro V."/>
            <person name="Dias A."/>
            <person name="Andreote F."/>
            <person name="Varani A."/>
            <person name="Andreote C."/>
            <person name="Bernardo E."/>
            <person name="Martins T."/>
        </authorList>
    </citation>
    <scope>NUCLEOTIDE SEQUENCE [LARGE SCALE GENOMIC DNA]</scope>
    <source>
        <strain evidence="4">66</strain>
    </source>
</reference>
<dbReference type="EMBL" id="VOGW01000105">
    <property type="protein sequence ID" value="TWV43417.1"/>
    <property type="molecule type" value="Genomic_DNA"/>
</dbReference>
<feature type="domain" description="Mycothiol-dependent maleylpyruvate isomerase metal-binding" evidence="3">
    <location>
        <begin position="88"/>
        <end position="224"/>
    </location>
</feature>
<dbReference type="InterPro" id="IPR010872">
    <property type="entry name" value="MDMPI_C-term_domain"/>
</dbReference>
<evidence type="ECO:0000259" key="3">
    <source>
        <dbReference type="Pfam" id="PF11716"/>
    </source>
</evidence>
<dbReference type="InterPro" id="IPR034660">
    <property type="entry name" value="DinB/YfiT-like"/>
</dbReference>
<dbReference type="InterPro" id="IPR017517">
    <property type="entry name" value="Maleyloyr_isom"/>
</dbReference>
<feature type="compositionally biased region" description="Basic residues" evidence="1">
    <location>
        <begin position="14"/>
        <end position="24"/>
    </location>
</feature>
<dbReference type="Pfam" id="PF11716">
    <property type="entry name" value="MDMPI_N"/>
    <property type="match status" value="1"/>
</dbReference>
<organism evidence="4 5">
    <name type="scientific">Streptomyces misionensis</name>
    <dbReference type="NCBI Taxonomy" id="67331"/>
    <lineage>
        <taxon>Bacteria</taxon>
        <taxon>Bacillati</taxon>
        <taxon>Actinomycetota</taxon>
        <taxon>Actinomycetes</taxon>
        <taxon>Kitasatosporales</taxon>
        <taxon>Streptomycetaceae</taxon>
        <taxon>Streptomyces</taxon>
    </lineage>
</organism>
<dbReference type="InterPro" id="IPR036527">
    <property type="entry name" value="SCP2_sterol-bd_dom_sf"/>
</dbReference>
<proteinExistence type="predicted"/>
<evidence type="ECO:0000313" key="5">
    <source>
        <dbReference type="Proteomes" id="UP000320481"/>
    </source>
</evidence>
<keyword evidence="5" id="KW-1185">Reference proteome</keyword>
<dbReference type="Gene3D" id="1.20.120.450">
    <property type="entry name" value="dinb family like domain"/>
    <property type="match status" value="1"/>
</dbReference>
<evidence type="ECO:0000313" key="4">
    <source>
        <dbReference type="EMBL" id="TWV43417.1"/>
    </source>
</evidence>
<evidence type="ECO:0000259" key="2">
    <source>
        <dbReference type="Pfam" id="PF07398"/>
    </source>
</evidence>
<dbReference type="SUPFAM" id="SSF109854">
    <property type="entry name" value="DinB/YfiT-like putative metalloenzymes"/>
    <property type="match status" value="1"/>
</dbReference>
<dbReference type="Gene3D" id="3.30.1050.20">
    <property type="match status" value="1"/>
</dbReference>
<evidence type="ECO:0000256" key="1">
    <source>
        <dbReference type="SAM" id="MobiDB-lite"/>
    </source>
</evidence>
<dbReference type="GO" id="GO:0046872">
    <property type="term" value="F:metal ion binding"/>
    <property type="evidence" value="ECO:0007669"/>
    <property type="project" value="InterPro"/>
</dbReference>
<dbReference type="NCBIfam" id="TIGR03083">
    <property type="entry name" value="maleylpyruvate isomerase family mycothiol-dependent enzyme"/>
    <property type="match status" value="1"/>
</dbReference>
<keyword evidence="4" id="KW-0413">Isomerase</keyword>
<feature type="domain" description="MDMPI C-terminal" evidence="2">
    <location>
        <begin position="231"/>
        <end position="308"/>
    </location>
</feature>
<dbReference type="Pfam" id="PF07398">
    <property type="entry name" value="MDMPI_C"/>
    <property type="match status" value="1"/>
</dbReference>
<protein>
    <submittedName>
        <fullName evidence="4">Maleylpyruvate isomerase family mycothiol-dependent enzyme</fullName>
    </submittedName>
</protein>